<evidence type="ECO:0000313" key="3">
    <source>
        <dbReference type="EMBL" id="SDG42808.1"/>
    </source>
</evidence>
<gene>
    <name evidence="3" type="ORF">SAMN05421742_101218</name>
</gene>
<dbReference type="Proteomes" id="UP000217076">
    <property type="component" value="Unassembled WGS sequence"/>
</dbReference>
<feature type="signal peptide" evidence="2">
    <location>
        <begin position="1"/>
        <end position="25"/>
    </location>
</feature>
<evidence type="ECO:0000256" key="1">
    <source>
        <dbReference type="SAM" id="MobiDB-lite"/>
    </source>
</evidence>
<accession>A0A1G7U616</accession>
<dbReference type="AlphaFoldDB" id="A0A1G7U616"/>
<keyword evidence="2" id="KW-0732">Signal</keyword>
<sequence length="90" mass="8536">MRRRVSPSRAAVVAGLLAVVAPLAAAPAVAGSGQEIQAPPNGAPPTPGDCRGRPCGPQGGGQGGAAGGQASGPATDTTGGTEGTFADFER</sequence>
<organism evidence="3 4">
    <name type="scientific">Roseospirillum parvum</name>
    <dbReference type="NCBI Taxonomy" id="83401"/>
    <lineage>
        <taxon>Bacteria</taxon>
        <taxon>Pseudomonadati</taxon>
        <taxon>Pseudomonadota</taxon>
        <taxon>Alphaproteobacteria</taxon>
        <taxon>Rhodospirillales</taxon>
        <taxon>Rhodospirillaceae</taxon>
        <taxon>Roseospirillum</taxon>
    </lineage>
</organism>
<feature type="region of interest" description="Disordered" evidence="1">
    <location>
        <begin position="27"/>
        <end position="90"/>
    </location>
</feature>
<feature type="chain" id="PRO_5011655145" evidence="2">
    <location>
        <begin position="26"/>
        <end position="90"/>
    </location>
</feature>
<dbReference type="EMBL" id="FNCV01000001">
    <property type="protein sequence ID" value="SDG42808.1"/>
    <property type="molecule type" value="Genomic_DNA"/>
</dbReference>
<dbReference type="RefSeq" id="WP_092614114.1">
    <property type="nucleotide sequence ID" value="NZ_FNCV01000001.1"/>
</dbReference>
<reference evidence="4" key="1">
    <citation type="submission" date="2016-10" db="EMBL/GenBank/DDBJ databases">
        <authorList>
            <person name="Varghese N."/>
            <person name="Submissions S."/>
        </authorList>
    </citation>
    <scope>NUCLEOTIDE SEQUENCE [LARGE SCALE GENOMIC DNA]</scope>
    <source>
        <strain evidence="4">930I</strain>
    </source>
</reference>
<feature type="compositionally biased region" description="Gly residues" evidence="1">
    <location>
        <begin position="57"/>
        <end position="70"/>
    </location>
</feature>
<proteinExistence type="predicted"/>
<protein>
    <submittedName>
        <fullName evidence="3">Uncharacterized protein</fullName>
    </submittedName>
</protein>
<evidence type="ECO:0000313" key="4">
    <source>
        <dbReference type="Proteomes" id="UP000217076"/>
    </source>
</evidence>
<evidence type="ECO:0000256" key="2">
    <source>
        <dbReference type="SAM" id="SignalP"/>
    </source>
</evidence>
<name>A0A1G7U616_9PROT</name>
<keyword evidence="4" id="KW-1185">Reference proteome</keyword>